<name>A0A151Z4M2_TIELA</name>
<evidence type="ECO:0000313" key="3">
    <source>
        <dbReference type="Proteomes" id="UP000076078"/>
    </source>
</evidence>
<feature type="domain" description="N-acetyltransferase" evidence="1">
    <location>
        <begin position="13"/>
        <end position="155"/>
    </location>
</feature>
<dbReference type="InterPro" id="IPR000182">
    <property type="entry name" value="GNAT_dom"/>
</dbReference>
<gene>
    <name evidence="2" type="ORF">DLAC_10702</name>
</gene>
<dbReference type="PANTHER" id="PTHR43792:SF1">
    <property type="entry name" value="N-ACETYLTRANSFERASE DOMAIN-CONTAINING PROTEIN"/>
    <property type="match status" value="1"/>
</dbReference>
<dbReference type="STRING" id="361077.A0A151Z4M2"/>
<reference evidence="2 3" key="1">
    <citation type="submission" date="2015-12" db="EMBL/GenBank/DDBJ databases">
        <title>Dictyostelia acquired genes for synthesis and detection of signals that induce cell-type specialization by lateral gene transfer from prokaryotes.</title>
        <authorList>
            <person name="Gloeckner G."/>
            <person name="Schaap P."/>
        </authorList>
    </citation>
    <scope>NUCLEOTIDE SEQUENCE [LARGE SCALE GENOMIC DNA]</scope>
    <source>
        <strain evidence="2 3">TK</strain>
    </source>
</reference>
<dbReference type="EMBL" id="LODT01000047">
    <property type="protein sequence ID" value="KYQ88891.1"/>
    <property type="molecule type" value="Genomic_DNA"/>
</dbReference>
<dbReference type="AlphaFoldDB" id="A0A151Z4M2"/>
<dbReference type="InParanoid" id="A0A151Z4M2"/>
<dbReference type="InterPro" id="IPR051531">
    <property type="entry name" value="N-acetyltransferase"/>
</dbReference>
<dbReference type="GO" id="GO:0016747">
    <property type="term" value="F:acyltransferase activity, transferring groups other than amino-acyl groups"/>
    <property type="evidence" value="ECO:0007669"/>
    <property type="project" value="InterPro"/>
</dbReference>
<accession>A0A151Z4M2</accession>
<proteinExistence type="predicted"/>
<organism evidence="2 3">
    <name type="scientific">Tieghemostelium lacteum</name>
    <name type="common">Slime mold</name>
    <name type="synonym">Dictyostelium lacteum</name>
    <dbReference type="NCBI Taxonomy" id="361077"/>
    <lineage>
        <taxon>Eukaryota</taxon>
        <taxon>Amoebozoa</taxon>
        <taxon>Evosea</taxon>
        <taxon>Eumycetozoa</taxon>
        <taxon>Dictyostelia</taxon>
        <taxon>Dictyosteliales</taxon>
        <taxon>Raperosteliaceae</taxon>
        <taxon>Tieghemostelium</taxon>
    </lineage>
</organism>
<dbReference type="SUPFAM" id="SSF52047">
    <property type="entry name" value="RNI-like"/>
    <property type="match status" value="1"/>
</dbReference>
<dbReference type="SUPFAM" id="SSF55729">
    <property type="entry name" value="Acyl-CoA N-acyltransferases (Nat)"/>
    <property type="match status" value="1"/>
</dbReference>
<dbReference type="Gene3D" id="3.40.630.30">
    <property type="match status" value="1"/>
</dbReference>
<evidence type="ECO:0000259" key="1">
    <source>
        <dbReference type="Pfam" id="PF13302"/>
    </source>
</evidence>
<comment type="caution">
    <text evidence="2">The sequence shown here is derived from an EMBL/GenBank/DDBJ whole genome shotgun (WGS) entry which is preliminary data.</text>
</comment>
<keyword evidence="3" id="KW-1185">Reference proteome</keyword>
<dbReference type="Pfam" id="PF13302">
    <property type="entry name" value="Acetyltransf_3"/>
    <property type="match status" value="1"/>
</dbReference>
<protein>
    <recommendedName>
        <fullName evidence="1">N-acetyltransferase domain-containing protein</fullName>
    </recommendedName>
</protein>
<evidence type="ECO:0000313" key="2">
    <source>
        <dbReference type="EMBL" id="KYQ88891.1"/>
    </source>
</evidence>
<sequence length="753" mass="86730">MGLIEESVVQSERLILNYITEEDHDAVYRIWNDPMVVKYLGNRGIIDEKTARNWITTVPMASYRDNGYGLMMCRLKSTMEPVGLVGLVKRPWVQREDEVNIGFSILTEHTRKGYCFEASTACIEYGKSKLGLYIVGTCLQSNTGSKQALEKLGFRYAQHFNLPGVSEEFILLTPTTTTSSNTTINSEQAIENKSTVTPNLSRYILIEILCHLVDWVNILTNRDSVEYLLKSIGFVCKDWKNNILPRLSPLELNSTTHLSKILKFDLRFNYSLINVHKIDPMLSGHLHNIKQIKHSEAFGSHDIICDSMDSLVLNDNIQQLYINNYLVLNLLEKSLKNLQFLFLKLYNYSNQSFRISDLWNDGKCSFRDSLKSLYIGPGTTSCYAIEHEYLNLFPNLTKVSLEIPWSDPFLEMLKTNRNINDLTVTIITKYFAGRNLEKESSIYEFFDIITMDKVIQQFTFIDYTSYSTFPLDKIANLLNGNSTLKSLILKFSTTVSDISNMNNISIQNCTLECLHLEGSLRLYRLLDIWKGKSSLTSISDCMITDQMTNHLENNHNRLSHLVLLYPLNICIKDISNIIENNYPQLKKLNISNQVSIYTLVNNLKLNSNLVSLELLKSSSTDMIEFLHYNHPTIKTLKCKFVNIWNFTSIAEAICCNSTIETLSFNTNENREYSSIFFEELMNILERNHVLSSLFLGQPKDDRYQHNQSTYDRFDSAFANSSLKYFNFPLVIHPSKEFIKFNSIVQKYLIAKPV</sequence>
<dbReference type="PANTHER" id="PTHR43792">
    <property type="entry name" value="GNAT FAMILY, PUTATIVE (AFU_ORTHOLOGUE AFUA_3G00765)-RELATED-RELATED"/>
    <property type="match status" value="1"/>
</dbReference>
<dbReference type="InterPro" id="IPR016181">
    <property type="entry name" value="Acyl_CoA_acyltransferase"/>
</dbReference>
<dbReference type="OrthoDB" id="20219at2759"/>
<dbReference type="Proteomes" id="UP000076078">
    <property type="component" value="Unassembled WGS sequence"/>
</dbReference>